<dbReference type="GO" id="GO:0003700">
    <property type="term" value="F:DNA-binding transcription factor activity"/>
    <property type="evidence" value="ECO:0007669"/>
    <property type="project" value="TreeGrafter"/>
</dbReference>
<protein>
    <recommendedName>
        <fullName evidence="7">HTH crp-type domain-containing protein</fullName>
    </recommendedName>
</protein>
<accession>A0A382A4M9</accession>
<feature type="domain" description="Cyclic nucleotide-binding" evidence="4">
    <location>
        <begin position="23"/>
        <end position="143"/>
    </location>
</feature>
<dbReference type="Gene3D" id="2.60.120.10">
    <property type="entry name" value="Jelly Rolls"/>
    <property type="match status" value="1"/>
</dbReference>
<sequence>MTDTKPHGSLTDEKLWHLQHCPLFSGISRQEMEHLRDVTVMVKLEPEDRILADPEDPNAIWFIKEGLMSLTYGDAEGKDATVLLLGPGDLFGAMEGAEDLDYSQNLAALKPTVLYCMTQAQMEGLLNKHPEIGYRITKFSWRRIARLQQRLAEIMTKSVRVRLATMLGNLSTDYGETLPEGGRSVGLTVTHDDLARLVGSSREMVSKVIASFRDEGYIRSARKQIDITDLPALQHLADS</sequence>
<dbReference type="GO" id="GO:0003677">
    <property type="term" value="F:DNA binding"/>
    <property type="evidence" value="ECO:0007669"/>
    <property type="project" value="UniProtKB-KW"/>
</dbReference>
<proteinExistence type="predicted"/>
<evidence type="ECO:0000256" key="3">
    <source>
        <dbReference type="ARBA" id="ARBA00023163"/>
    </source>
</evidence>
<dbReference type="InterPro" id="IPR050397">
    <property type="entry name" value="Env_Response_Regulators"/>
</dbReference>
<evidence type="ECO:0000259" key="5">
    <source>
        <dbReference type="PROSITE" id="PS51063"/>
    </source>
</evidence>
<dbReference type="SUPFAM" id="SSF51206">
    <property type="entry name" value="cAMP-binding domain-like"/>
    <property type="match status" value="1"/>
</dbReference>
<organism evidence="6">
    <name type="scientific">marine metagenome</name>
    <dbReference type="NCBI Taxonomy" id="408172"/>
    <lineage>
        <taxon>unclassified sequences</taxon>
        <taxon>metagenomes</taxon>
        <taxon>ecological metagenomes</taxon>
    </lineage>
</organism>
<keyword evidence="1" id="KW-0805">Transcription regulation</keyword>
<dbReference type="PANTHER" id="PTHR24567:SF74">
    <property type="entry name" value="HTH-TYPE TRANSCRIPTIONAL REGULATOR ARCR"/>
    <property type="match status" value="1"/>
</dbReference>
<evidence type="ECO:0000256" key="2">
    <source>
        <dbReference type="ARBA" id="ARBA00023125"/>
    </source>
</evidence>
<dbReference type="SMART" id="SM00100">
    <property type="entry name" value="cNMP"/>
    <property type="match status" value="1"/>
</dbReference>
<dbReference type="InterPro" id="IPR000595">
    <property type="entry name" value="cNMP-bd_dom"/>
</dbReference>
<gene>
    <name evidence="6" type="ORF">METZ01_LOCUS149319</name>
</gene>
<dbReference type="Gene3D" id="1.10.10.10">
    <property type="entry name" value="Winged helix-like DNA-binding domain superfamily/Winged helix DNA-binding domain"/>
    <property type="match status" value="1"/>
</dbReference>
<dbReference type="InterPro" id="IPR012318">
    <property type="entry name" value="HTH_CRP"/>
</dbReference>
<dbReference type="InterPro" id="IPR018490">
    <property type="entry name" value="cNMP-bd_dom_sf"/>
</dbReference>
<dbReference type="SUPFAM" id="SSF46785">
    <property type="entry name" value="Winged helix' DNA-binding domain"/>
    <property type="match status" value="1"/>
</dbReference>
<feature type="domain" description="HTH crp-type" evidence="5">
    <location>
        <begin position="157"/>
        <end position="231"/>
    </location>
</feature>
<evidence type="ECO:0000313" key="6">
    <source>
        <dbReference type="EMBL" id="SVA96465.1"/>
    </source>
</evidence>
<dbReference type="InterPro" id="IPR014710">
    <property type="entry name" value="RmlC-like_jellyroll"/>
</dbReference>
<dbReference type="Pfam" id="PF00027">
    <property type="entry name" value="cNMP_binding"/>
    <property type="match status" value="1"/>
</dbReference>
<evidence type="ECO:0008006" key="7">
    <source>
        <dbReference type="Google" id="ProtNLM"/>
    </source>
</evidence>
<dbReference type="EMBL" id="UINC01023892">
    <property type="protein sequence ID" value="SVA96465.1"/>
    <property type="molecule type" value="Genomic_DNA"/>
</dbReference>
<dbReference type="CDD" id="cd00092">
    <property type="entry name" value="HTH_CRP"/>
    <property type="match status" value="1"/>
</dbReference>
<evidence type="ECO:0000259" key="4">
    <source>
        <dbReference type="PROSITE" id="PS50042"/>
    </source>
</evidence>
<dbReference type="InterPro" id="IPR036388">
    <property type="entry name" value="WH-like_DNA-bd_sf"/>
</dbReference>
<dbReference type="GO" id="GO:0005829">
    <property type="term" value="C:cytosol"/>
    <property type="evidence" value="ECO:0007669"/>
    <property type="project" value="TreeGrafter"/>
</dbReference>
<dbReference type="PROSITE" id="PS50042">
    <property type="entry name" value="CNMP_BINDING_3"/>
    <property type="match status" value="1"/>
</dbReference>
<dbReference type="PANTHER" id="PTHR24567">
    <property type="entry name" value="CRP FAMILY TRANSCRIPTIONAL REGULATORY PROTEIN"/>
    <property type="match status" value="1"/>
</dbReference>
<reference evidence="6" key="1">
    <citation type="submission" date="2018-05" db="EMBL/GenBank/DDBJ databases">
        <authorList>
            <person name="Lanie J.A."/>
            <person name="Ng W.-L."/>
            <person name="Kazmierczak K.M."/>
            <person name="Andrzejewski T.M."/>
            <person name="Davidsen T.M."/>
            <person name="Wayne K.J."/>
            <person name="Tettelin H."/>
            <person name="Glass J.I."/>
            <person name="Rusch D."/>
            <person name="Podicherti R."/>
            <person name="Tsui H.-C.T."/>
            <person name="Winkler M.E."/>
        </authorList>
    </citation>
    <scope>NUCLEOTIDE SEQUENCE</scope>
</reference>
<keyword evidence="2" id="KW-0238">DNA-binding</keyword>
<dbReference type="Pfam" id="PF13545">
    <property type="entry name" value="HTH_Crp_2"/>
    <property type="match status" value="1"/>
</dbReference>
<dbReference type="InterPro" id="IPR036390">
    <property type="entry name" value="WH_DNA-bd_sf"/>
</dbReference>
<keyword evidence="3" id="KW-0804">Transcription</keyword>
<evidence type="ECO:0000256" key="1">
    <source>
        <dbReference type="ARBA" id="ARBA00023015"/>
    </source>
</evidence>
<dbReference type="PROSITE" id="PS51063">
    <property type="entry name" value="HTH_CRP_2"/>
    <property type="match status" value="1"/>
</dbReference>
<dbReference type="AlphaFoldDB" id="A0A382A4M9"/>
<dbReference type="CDD" id="cd00038">
    <property type="entry name" value="CAP_ED"/>
    <property type="match status" value="1"/>
</dbReference>
<name>A0A382A4M9_9ZZZZ</name>
<dbReference type="SMART" id="SM00419">
    <property type="entry name" value="HTH_CRP"/>
    <property type="match status" value="1"/>
</dbReference>